<feature type="domain" description="Nucleotidyl transferase" evidence="3">
    <location>
        <begin position="23"/>
        <end position="261"/>
    </location>
</feature>
<evidence type="ECO:0000313" key="5">
    <source>
        <dbReference type="EMBL" id="HIV10650.1"/>
    </source>
</evidence>
<dbReference type="Pfam" id="PF24894">
    <property type="entry name" value="Hexapep_GlmU"/>
    <property type="match status" value="1"/>
</dbReference>
<dbReference type="SUPFAM" id="SSF51161">
    <property type="entry name" value="Trimeric LpxA-like enzymes"/>
    <property type="match status" value="1"/>
</dbReference>
<dbReference type="EC" id="2.7.7.27" evidence="5"/>
<protein>
    <submittedName>
        <fullName evidence="5">Glucose-1-phosphate adenylyltransferase subunit GlgD</fullName>
        <ecNumber evidence="5">2.7.7.27</ecNumber>
    </submittedName>
</protein>
<dbReference type="CDD" id="cd02508">
    <property type="entry name" value="ADP_Glucose_PP"/>
    <property type="match status" value="1"/>
</dbReference>
<evidence type="ECO:0000259" key="3">
    <source>
        <dbReference type="Pfam" id="PF00483"/>
    </source>
</evidence>
<dbReference type="GO" id="GO:0005978">
    <property type="term" value="P:glycogen biosynthetic process"/>
    <property type="evidence" value="ECO:0007669"/>
    <property type="project" value="UniProtKB-KW"/>
</dbReference>
<dbReference type="GO" id="GO:0008878">
    <property type="term" value="F:glucose-1-phosphate adenylyltransferase activity"/>
    <property type="evidence" value="ECO:0007669"/>
    <property type="project" value="UniProtKB-EC"/>
</dbReference>
<keyword evidence="5" id="KW-0548">Nucleotidyltransferase</keyword>
<comment type="similarity">
    <text evidence="1">Belongs to the bacterial/plant glucose-1-phosphate adenylyltransferase family.</text>
</comment>
<reference evidence="5" key="2">
    <citation type="journal article" date="2021" name="PeerJ">
        <title>Extensive microbial diversity within the chicken gut microbiome revealed by metagenomics and culture.</title>
        <authorList>
            <person name="Gilroy R."/>
            <person name="Ravi A."/>
            <person name="Getino M."/>
            <person name="Pursley I."/>
            <person name="Horton D.L."/>
            <person name="Alikhan N.F."/>
            <person name="Baker D."/>
            <person name="Gharbi K."/>
            <person name="Hall N."/>
            <person name="Watson M."/>
            <person name="Adriaenssens E.M."/>
            <person name="Foster-Nyarko E."/>
            <person name="Jarju S."/>
            <person name="Secka A."/>
            <person name="Antonio M."/>
            <person name="Oren A."/>
            <person name="Chaudhuri R.R."/>
            <person name="La Ragione R."/>
            <person name="Hildebrand F."/>
            <person name="Pallen M.J."/>
        </authorList>
    </citation>
    <scope>NUCLEOTIDE SEQUENCE</scope>
    <source>
        <strain evidence="5">1370</strain>
    </source>
</reference>
<organism evidence="5 6">
    <name type="scientific">Candidatus Faeciplasma avium</name>
    <dbReference type="NCBI Taxonomy" id="2840798"/>
    <lineage>
        <taxon>Bacteria</taxon>
        <taxon>Bacillati</taxon>
        <taxon>Bacillota</taxon>
        <taxon>Clostridia</taxon>
        <taxon>Eubacteriales</taxon>
        <taxon>Oscillospiraceae</taxon>
        <taxon>Oscillospiraceae incertae sedis</taxon>
        <taxon>Candidatus Faeciplasma</taxon>
    </lineage>
</organism>
<dbReference type="AlphaFoldDB" id="A0A9D1NPV9"/>
<evidence type="ECO:0000259" key="4">
    <source>
        <dbReference type="Pfam" id="PF24894"/>
    </source>
</evidence>
<dbReference type="PANTHER" id="PTHR43523:SF6">
    <property type="entry name" value="GLYCOGEN BIOSYNTHESIS PROTEIN GLGD"/>
    <property type="match status" value="1"/>
</dbReference>
<dbReference type="Gene3D" id="3.90.550.10">
    <property type="entry name" value="Spore Coat Polysaccharide Biosynthesis Protein SpsA, Chain A"/>
    <property type="match status" value="1"/>
</dbReference>
<dbReference type="InterPro" id="IPR011832">
    <property type="entry name" value="GlgDAde_trans"/>
</dbReference>
<sequence>MSYNMTNVLGILFANSHDETLPELSSNRTMGSVPFGGRFRLIDFLLSSMVNSGMSTVGVITKSNYQSLLDHVGSGRQWDLARSDGGLTILPPYGSTGNGQYNGKLDALMNAMGYIVKTPCEYVIMSDCNVIYSADLSKKVEAHIASGADITCVTVTGDYTQSETADAITFEADDSGRVLSTVINPTRSGHYTMSLNTYIVKKQLLVDLVNDLVPRGKCNFDRDILQAMTQKLNIRTYEYTGYYSKISGLDSYYKANMELLKSENLEKIILKKRPVYTKVRDDAPSKYGLNSSVTNSLVADGCVIEGVVENSILFRGVKVSKGAVVRGCILMQDTEIGRATEVSNIITDKNVKIGDELCISSAEGSPLYIAKKRVL</sequence>
<evidence type="ECO:0000256" key="2">
    <source>
        <dbReference type="ARBA" id="ARBA00023056"/>
    </source>
</evidence>
<dbReference type="Gene3D" id="2.160.10.10">
    <property type="entry name" value="Hexapeptide repeat proteins"/>
    <property type="match status" value="1"/>
</dbReference>
<dbReference type="InterPro" id="IPR029044">
    <property type="entry name" value="Nucleotide-diphossugar_trans"/>
</dbReference>
<feature type="domain" description="Glucose-1-phosphate adenylyltransferase/Bifunctional protein GlmU-like C-terminal hexapeptide" evidence="4">
    <location>
        <begin position="289"/>
        <end position="359"/>
    </location>
</feature>
<proteinExistence type="inferred from homology"/>
<name>A0A9D1NPV9_9FIRM</name>
<dbReference type="SUPFAM" id="SSF53448">
    <property type="entry name" value="Nucleotide-diphospho-sugar transferases"/>
    <property type="match status" value="1"/>
</dbReference>
<keyword evidence="2" id="KW-0320">Glycogen biosynthesis</keyword>
<dbReference type="InterPro" id="IPR005835">
    <property type="entry name" value="NTP_transferase_dom"/>
</dbReference>
<gene>
    <name evidence="5" type="primary">glgD</name>
    <name evidence="5" type="ORF">IAD28_03010</name>
</gene>
<dbReference type="Proteomes" id="UP000823960">
    <property type="component" value="Unassembled WGS sequence"/>
</dbReference>
<accession>A0A9D1NPV9</accession>
<evidence type="ECO:0000256" key="1">
    <source>
        <dbReference type="ARBA" id="ARBA00010443"/>
    </source>
</evidence>
<evidence type="ECO:0000313" key="6">
    <source>
        <dbReference type="Proteomes" id="UP000823960"/>
    </source>
</evidence>
<dbReference type="Pfam" id="PF00483">
    <property type="entry name" value="NTP_transferase"/>
    <property type="match status" value="1"/>
</dbReference>
<dbReference type="CDD" id="cd04651">
    <property type="entry name" value="LbH_G1P_AT_C"/>
    <property type="match status" value="1"/>
</dbReference>
<dbReference type="NCBIfam" id="TIGR02092">
    <property type="entry name" value="glgD"/>
    <property type="match status" value="1"/>
</dbReference>
<keyword evidence="5" id="KW-0808">Transferase</keyword>
<dbReference type="InterPro" id="IPR011831">
    <property type="entry name" value="ADP-Glc_PPase"/>
</dbReference>
<dbReference type="InterPro" id="IPR011004">
    <property type="entry name" value="Trimer_LpxA-like_sf"/>
</dbReference>
<comment type="caution">
    <text evidence="5">The sequence shown here is derived from an EMBL/GenBank/DDBJ whole genome shotgun (WGS) entry which is preliminary data.</text>
</comment>
<dbReference type="PANTHER" id="PTHR43523">
    <property type="entry name" value="GLUCOSE-1-PHOSPHATE ADENYLYLTRANSFERASE-RELATED"/>
    <property type="match status" value="1"/>
</dbReference>
<dbReference type="EMBL" id="DVOL01000040">
    <property type="protein sequence ID" value="HIV10650.1"/>
    <property type="molecule type" value="Genomic_DNA"/>
</dbReference>
<reference evidence="5" key="1">
    <citation type="submission" date="2020-10" db="EMBL/GenBank/DDBJ databases">
        <authorList>
            <person name="Gilroy R."/>
        </authorList>
    </citation>
    <scope>NUCLEOTIDE SEQUENCE</scope>
    <source>
        <strain evidence="5">1370</strain>
    </source>
</reference>
<dbReference type="InterPro" id="IPR056818">
    <property type="entry name" value="GlmU/GlgC-like_hexapep"/>
</dbReference>